<accession>A0A1H2PU78</accession>
<dbReference type="InterPro" id="IPR011234">
    <property type="entry name" value="Fumarylacetoacetase-like_C"/>
</dbReference>
<keyword evidence="8" id="KW-1185">Reference proteome</keyword>
<keyword evidence="3" id="KW-0479">Metal-binding</keyword>
<dbReference type="GO" id="GO:0046872">
    <property type="term" value="F:metal ion binding"/>
    <property type="evidence" value="ECO:0007669"/>
    <property type="project" value="UniProtKB-KW"/>
</dbReference>
<dbReference type="GO" id="GO:0016853">
    <property type="term" value="F:isomerase activity"/>
    <property type="evidence" value="ECO:0007669"/>
    <property type="project" value="UniProtKB-ARBA"/>
</dbReference>
<dbReference type="PANTHER" id="PTHR42796:SF4">
    <property type="entry name" value="FUMARYLACETOACETATE HYDROLASE DOMAIN-CONTAINING PROTEIN 2A"/>
    <property type="match status" value="1"/>
</dbReference>
<dbReference type="Pfam" id="PF10370">
    <property type="entry name" value="Rv2993c-like_N"/>
    <property type="match status" value="1"/>
</dbReference>
<evidence type="ECO:0000256" key="1">
    <source>
        <dbReference type="ARBA" id="ARBA00001946"/>
    </source>
</evidence>
<gene>
    <name evidence="7" type="ORF">SAMN05216551_11360</name>
</gene>
<name>A0A1H2PU78_9BURK</name>
<comment type="cofactor">
    <cofactor evidence="1">
        <name>Mg(2+)</name>
        <dbReference type="ChEBI" id="CHEBI:18420"/>
    </cofactor>
</comment>
<dbReference type="InterPro" id="IPR051121">
    <property type="entry name" value="FAH"/>
</dbReference>
<dbReference type="EMBL" id="FNLO01000013">
    <property type="protein sequence ID" value="SDV50739.1"/>
    <property type="molecule type" value="Genomic_DNA"/>
</dbReference>
<proteinExistence type="inferred from homology"/>
<feature type="domain" description="Fumarylacetoacetase-like C-terminal" evidence="5">
    <location>
        <begin position="79"/>
        <end position="286"/>
    </location>
</feature>
<protein>
    <submittedName>
        <fullName evidence="7">2-keto-4-pentenoate hydratase/2-oxohepta-3-ene-1,7-dioic acid hydratase (Catechol pathway)</fullName>
    </submittedName>
</protein>
<dbReference type="Gene3D" id="3.90.850.10">
    <property type="entry name" value="Fumarylacetoacetase-like, C-terminal domain"/>
    <property type="match status" value="1"/>
</dbReference>
<dbReference type="OrthoDB" id="9805307at2"/>
<dbReference type="Pfam" id="PF01557">
    <property type="entry name" value="FAA_hydrolase"/>
    <property type="match status" value="1"/>
</dbReference>
<evidence type="ECO:0000313" key="8">
    <source>
        <dbReference type="Proteomes" id="UP000243719"/>
    </source>
</evidence>
<dbReference type="AlphaFoldDB" id="A0A1H2PU78"/>
<evidence type="ECO:0000256" key="3">
    <source>
        <dbReference type="ARBA" id="ARBA00022723"/>
    </source>
</evidence>
<comment type="similarity">
    <text evidence="2">Belongs to the FAH family.</text>
</comment>
<evidence type="ECO:0000256" key="4">
    <source>
        <dbReference type="ARBA" id="ARBA00022801"/>
    </source>
</evidence>
<dbReference type="RefSeq" id="WP_091911939.1">
    <property type="nucleotide sequence ID" value="NZ_FNLO01000013.1"/>
</dbReference>
<dbReference type="STRING" id="1770053.SAMN05216551_11360"/>
<dbReference type="FunFam" id="3.90.850.10:FF:000002">
    <property type="entry name" value="2-hydroxyhepta-2,4-diene-1,7-dioate isomerase"/>
    <property type="match status" value="1"/>
</dbReference>
<dbReference type="InterPro" id="IPR036663">
    <property type="entry name" value="Fumarylacetoacetase_C_sf"/>
</dbReference>
<evidence type="ECO:0000256" key="2">
    <source>
        <dbReference type="ARBA" id="ARBA00010211"/>
    </source>
</evidence>
<keyword evidence="4" id="KW-0378">Hydrolase</keyword>
<dbReference type="SUPFAM" id="SSF56529">
    <property type="entry name" value="FAH"/>
    <property type="match status" value="1"/>
</dbReference>
<organism evidence="7 8">
    <name type="scientific">Chitinasiproducens palmae</name>
    <dbReference type="NCBI Taxonomy" id="1770053"/>
    <lineage>
        <taxon>Bacteria</taxon>
        <taxon>Pseudomonadati</taxon>
        <taxon>Pseudomonadota</taxon>
        <taxon>Betaproteobacteria</taxon>
        <taxon>Burkholderiales</taxon>
        <taxon>Burkholderiaceae</taxon>
        <taxon>Chitinasiproducens</taxon>
    </lineage>
</organism>
<dbReference type="Proteomes" id="UP000243719">
    <property type="component" value="Unassembled WGS sequence"/>
</dbReference>
<evidence type="ECO:0000313" key="7">
    <source>
        <dbReference type="EMBL" id="SDV50739.1"/>
    </source>
</evidence>
<reference evidence="8" key="1">
    <citation type="submission" date="2016-09" db="EMBL/GenBank/DDBJ databases">
        <authorList>
            <person name="Varghese N."/>
            <person name="Submissions S."/>
        </authorList>
    </citation>
    <scope>NUCLEOTIDE SEQUENCE [LARGE SCALE GENOMIC DNA]</scope>
    <source>
        <strain evidence="8">JS23</strain>
    </source>
</reference>
<feature type="domain" description="Rv2993c-like N-terminal" evidence="6">
    <location>
        <begin position="1"/>
        <end position="73"/>
    </location>
</feature>
<sequence>MKIARYQHEGVIRYGVVESERLQALAAPGKDDDVIRLLAALARGDAPEAAGWRRASASGDRGVSFDEVTWLPPIALPGKIIGVGRNYDDHASEMAVETPDVPKLFMKWPGAMIGHQGEIRHTAEVRQMDYEVEVAVVIGKTARHVPVEAATQYIAAFTILNDVSERALQMMPKANSTSFGKSLDTFCPIGPWLVTRDAMPALDDITLQCWVNGERLQHGHTSRMIFDIPTLIAYLSRFITLEAGDIIATGTPAGVGMFRKPPRWLQPGDAIRMEVSGIGTLENRVVAA</sequence>
<evidence type="ECO:0000259" key="6">
    <source>
        <dbReference type="Pfam" id="PF10370"/>
    </source>
</evidence>
<dbReference type="GO" id="GO:0016787">
    <property type="term" value="F:hydrolase activity"/>
    <property type="evidence" value="ECO:0007669"/>
    <property type="project" value="UniProtKB-KW"/>
</dbReference>
<dbReference type="GO" id="GO:0019752">
    <property type="term" value="P:carboxylic acid metabolic process"/>
    <property type="evidence" value="ECO:0007669"/>
    <property type="project" value="UniProtKB-ARBA"/>
</dbReference>
<dbReference type="PANTHER" id="PTHR42796">
    <property type="entry name" value="FUMARYLACETOACETATE HYDROLASE DOMAIN-CONTAINING PROTEIN 2A-RELATED"/>
    <property type="match status" value="1"/>
</dbReference>
<dbReference type="InterPro" id="IPR018833">
    <property type="entry name" value="Rv2993c-like_N"/>
</dbReference>
<evidence type="ECO:0000259" key="5">
    <source>
        <dbReference type="Pfam" id="PF01557"/>
    </source>
</evidence>